<gene>
    <name evidence="1" type="ORF">K469DRAFT_474974</name>
</gene>
<accession>A0A6A6E760</accession>
<organism evidence="1 2">
    <name type="scientific">Zopfia rhizophila CBS 207.26</name>
    <dbReference type="NCBI Taxonomy" id="1314779"/>
    <lineage>
        <taxon>Eukaryota</taxon>
        <taxon>Fungi</taxon>
        <taxon>Dikarya</taxon>
        <taxon>Ascomycota</taxon>
        <taxon>Pezizomycotina</taxon>
        <taxon>Dothideomycetes</taxon>
        <taxon>Dothideomycetes incertae sedis</taxon>
        <taxon>Zopfiaceae</taxon>
        <taxon>Zopfia</taxon>
    </lineage>
</organism>
<feature type="non-terminal residue" evidence="1">
    <location>
        <position position="1"/>
    </location>
</feature>
<dbReference type="OrthoDB" id="10542957at2759"/>
<proteinExistence type="predicted"/>
<sequence length="81" mass="8334">LELGGAVPVVNGVAERGIVLLCHLRVAAQNVVVLGILALVEGPVGPAGPACIEAAGRWFVLICEEGLVPPINTNSSDIRLR</sequence>
<keyword evidence="2" id="KW-1185">Reference proteome</keyword>
<reference evidence="1" key="1">
    <citation type="journal article" date="2020" name="Stud. Mycol.">
        <title>101 Dothideomycetes genomes: a test case for predicting lifestyles and emergence of pathogens.</title>
        <authorList>
            <person name="Haridas S."/>
            <person name="Albert R."/>
            <person name="Binder M."/>
            <person name="Bloem J."/>
            <person name="Labutti K."/>
            <person name="Salamov A."/>
            <person name="Andreopoulos B."/>
            <person name="Baker S."/>
            <person name="Barry K."/>
            <person name="Bills G."/>
            <person name="Bluhm B."/>
            <person name="Cannon C."/>
            <person name="Castanera R."/>
            <person name="Culley D."/>
            <person name="Daum C."/>
            <person name="Ezra D."/>
            <person name="Gonzalez J."/>
            <person name="Henrissat B."/>
            <person name="Kuo A."/>
            <person name="Liang C."/>
            <person name="Lipzen A."/>
            <person name="Lutzoni F."/>
            <person name="Magnuson J."/>
            <person name="Mondo S."/>
            <person name="Nolan M."/>
            <person name="Ohm R."/>
            <person name="Pangilinan J."/>
            <person name="Park H.-J."/>
            <person name="Ramirez L."/>
            <person name="Alfaro M."/>
            <person name="Sun H."/>
            <person name="Tritt A."/>
            <person name="Yoshinaga Y."/>
            <person name="Zwiers L.-H."/>
            <person name="Turgeon B."/>
            <person name="Goodwin S."/>
            <person name="Spatafora J."/>
            <person name="Crous P."/>
            <person name="Grigoriev I."/>
        </authorList>
    </citation>
    <scope>NUCLEOTIDE SEQUENCE</scope>
    <source>
        <strain evidence="1">CBS 207.26</strain>
    </source>
</reference>
<dbReference type="AlphaFoldDB" id="A0A6A6E760"/>
<dbReference type="Proteomes" id="UP000800200">
    <property type="component" value="Unassembled WGS sequence"/>
</dbReference>
<feature type="non-terminal residue" evidence="1">
    <location>
        <position position="81"/>
    </location>
</feature>
<evidence type="ECO:0000313" key="2">
    <source>
        <dbReference type="Proteomes" id="UP000800200"/>
    </source>
</evidence>
<dbReference type="EMBL" id="ML994628">
    <property type="protein sequence ID" value="KAF2186845.1"/>
    <property type="molecule type" value="Genomic_DNA"/>
</dbReference>
<protein>
    <submittedName>
        <fullName evidence="1">Uncharacterized protein</fullName>
    </submittedName>
</protein>
<evidence type="ECO:0000313" key="1">
    <source>
        <dbReference type="EMBL" id="KAF2186845.1"/>
    </source>
</evidence>
<name>A0A6A6E760_9PEZI</name>